<evidence type="ECO:0000259" key="8">
    <source>
        <dbReference type="PROSITE" id="PS50016"/>
    </source>
</evidence>
<reference evidence="10" key="1">
    <citation type="journal article" date="2012" name="PLoS Genet.">
        <title>The genomes of the fungal plant pathogens Cladosporium fulvum and Dothistroma septosporum reveal adaptation to different hosts and lifestyles but also signatures of common ancestry.</title>
        <authorList>
            <person name="de Wit P.J.G.M."/>
            <person name="van der Burgt A."/>
            <person name="Oekmen B."/>
            <person name="Stergiopoulos I."/>
            <person name="Abd-Elsalam K.A."/>
            <person name="Aerts A.L."/>
            <person name="Bahkali A.H."/>
            <person name="Beenen H.G."/>
            <person name="Chettri P."/>
            <person name="Cox M.P."/>
            <person name="Datema E."/>
            <person name="de Vries R.P."/>
            <person name="Dhillon B."/>
            <person name="Ganley A.R."/>
            <person name="Griffiths S.A."/>
            <person name="Guo Y."/>
            <person name="Hamelin R.C."/>
            <person name="Henrissat B."/>
            <person name="Kabir M.S."/>
            <person name="Jashni M.K."/>
            <person name="Kema G."/>
            <person name="Klaubauf S."/>
            <person name="Lapidus A."/>
            <person name="Levasseur A."/>
            <person name="Lindquist E."/>
            <person name="Mehrabi R."/>
            <person name="Ohm R.A."/>
            <person name="Owen T.J."/>
            <person name="Salamov A."/>
            <person name="Schwelm A."/>
            <person name="Schijlen E."/>
            <person name="Sun H."/>
            <person name="van den Burg H.A."/>
            <person name="van Ham R.C.H.J."/>
            <person name="Zhang S."/>
            <person name="Goodwin S.B."/>
            <person name="Grigoriev I.V."/>
            <person name="Collemare J."/>
            <person name="Bradshaw R.E."/>
        </authorList>
    </citation>
    <scope>NUCLEOTIDE SEQUENCE [LARGE SCALE GENOMIC DNA]</scope>
    <source>
        <strain evidence="10">NZE10 / CBS 128990</strain>
    </source>
</reference>
<feature type="region of interest" description="Disordered" evidence="7">
    <location>
        <begin position="133"/>
        <end position="218"/>
    </location>
</feature>
<dbReference type="SUPFAM" id="SSF57903">
    <property type="entry name" value="FYVE/PHD zinc finger"/>
    <property type="match status" value="1"/>
</dbReference>
<dbReference type="InterPro" id="IPR037869">
    <property type="entry name" value="Spp1/CFP1"/>
</dbReference>
<dbReference type="EMBL" id="KB446536">
    <property type="protein sequence ID" value="EME48165.1"/>
    <property type="molecule type" value="Genomic_DNA"/>
</dbReference>
<evidence type="ECO:0000256" key="1">
    <source>
        <dbReference type="ARBA" id="ARBA00004123"/>
    </source>
</evidence>
<evidence type="ECO:0000313" key="10">
    <source>
        <dbReference type="Proteomes" id="UP000016933"/>
    </source>
</evidence>
<keyword evidence="2" id="KW-0479">Metal-binding</keyword>
<protein>
    <recommendedName>
        <fullName evidence="8">PHD-type domain-containing protein</fullName>
    </recommendedName>
</protein>
<dbReference type="Pfam" id="PF00628">
    <property type="entry name" value="PHD"/>
    <property type="match status" value="1"/>
</dbReference>
<reference evidence="9 10" key="2">
    <citation type="journal article" date="2012" name="PLoS Pathog.">
        <title>Diverse lifestyles and strategies of plant pathogenesis encoded in the genomes of eighteen Dothideomycetes fungi.</title>
        <authorList>
            <person name="Ohm R.A."/>
            <person name="Feau N."/>
            <person name="Henrissat B."/>
            <person name="Schoch C.L."/>
            <person name="Horwitz B.A."/>
            <person name="Barry K.W."/>
            <person name="Condon B.J."/>
            <person name="Copeland A.C."/>
            <person name="Dhillon B."/>
            <person name="Glaser F."/>
            <person name="Hesse C.N."/>
            <person name="Kosti I."/>
            <person name="LaButti K."/>
            <person name="Lindquist E.A."/>
            <person name="Lucas S."/>
            <person name="Salamov A.A."/>
            <person name="Bradshaw R.E."/>
            <person name="Ciuffetti L."/>
            <person name="Hamelin R.C."/>
            <person name="Kema G.H.J."/>
            <person name="Lawrence C."/>
            <person name="Scott J.A."/>
            <person name="Spatafora J.W."/>
            <person name="Turgeon B.G."/>
            <person name="de Wit P.J.G.M."/>
            <person name="Zhong S."/>
            <person name="Goodwin S.B."/>
            <person name="Grigoriev I.V."/>
        </authorList>
    </citation>
    <scope>NUCLEOTIDE SEQUENCE [LARGE SCALE GENOMIC DNA]</scope>
    <source>
        <strain evidence="10">NZE10 / CBS 128990</strain>
    </source>
</reference>
<evidence type="ECO:0000256" key="4">
    <source>
        <dbReference type="ARBA" id="ARBA00022833"/>
    </source>
</evidence>
<keyword evidence="4" id="KW-0862">Zinc</keyword>
<keyword evidence="5" id="KW-0539">Nucleus</keyword>
<dbReference type="InterPro" id="IPR013083">
    <property type="entry name" value="Znf_RING/FYVE/PHD"/>
</dbReference>
<feature type="region of interest" description="Disordered" evidence="7">
    <location>
        <begin position="1"/>
        <end position="47"/>
    </location>
</feature>
<dbReference type="AlphaFoldDB" id="N1Q0M1"/>
<dbReference type="Proteomes" id="UP000016933">
    <property type="component" value="Unassembled WGS sequence"/>
</dbReference>
<evidence type="ECO:0000256" key="6">
    <source>
        <dbReference type="PROSITE-ProRule" id="PRU00146"/>
    </source>
</evidence>
<dbReference type="InterPro" id="IPR019786">
    <property type="entry name" value="Zinc_finger_PHD-type_CS"/>
</dbReference>
<dbReference type="eggNOG" id="ENOG502RNPI">
    <property type="taxonomic scope" value="Eukaryota"/>
</dbReference>
<evidence type="ECO:0000256" key="5">
    <source>
        <dbReference type="ARBA" id="ARBA00023242"/>
    </source>
</evidence>
<dbReference type="OMA" id="CEAFAYQ"/>
<dbReference type="PANTHER" id="PTHR46174:SF1">
    <property type="entry name" value="CXXC-TYPE ZINC FINGER PROTEIN 1"/>
    <property type="match status" value="1"/>
</dbReference>
<dbReference type="SMART" id="SM00249">
    <property type="entry name" value="PHD"/>
    <property type="match status" value="1"/>
</dbReference>
<dbReference type="OrthoDB" id="3647402at2759"/>
<dbReference type="HOGENOM" id="CLU_987403_0_0_1"/>
<dbReference type="InterPro" id="IPR001965">
    <property type="entry name" value="Znf_PHD"/>
</dbReference>
<dbReference type="PROSITE" id="PS50016">
    <property type="entry name" value="ZF_PHD_2"/>
    <property type="match status" value="1"/>
</dbReference>
<comment type="subcellular location">
    <subcellularLocation>
        <location evidence="1">Nucleus</location>
    </subcellularLocation>
</comment>
<dbReference type="GO" id="GO:0008270">
    <property type="term" value="F:zinc ion binding"/>
    <property type="evidence" value="ECO:0007669"/>
    <property type="project" value="UniProtKB-KW"/>
</dbReference>
<feature type="compositionally biased region" description="Polar residues" evidence="7">
    <location>
        <begin position="168"/>
        <end position="180"/>
    </location>
</feature>
<proteinExistence type="predicted"/>
<dbReference type="InterPro" id="IPR019787">
    <property type="entry name" value="Znf_PHD-finger"/>
</dbReference>
<organism evidence="9 10">
    <name type="scientific">Dothistroma septosporum (strain NZE10 / CBS 128990)</name>
    <name type="common">Red band needle blight fungus</name>
    <name type="synonym">Mycosphaerella pini</name>
    <dbReference type="NCBI Taxonomy" id="675120"/>
    <lineage>
        <taxon>Eukaryota</taxon>
        <taxon>Fungi</taxon>
        <taxon>Dikarya</taxon>
        <taxon>Ascomycota</taxon>
        <taxon>Pezizomycotina</taxon>
        <taxon>Dothideomycetes</taxon>
        <taxon>Dothideomycetidae</taxon>
        <taxon>Mycosphaerellales</taxon>
        <taxon>Mycosphaerellaceae</taxon>
        <taxon>Dothistroma</taxon>
    </lineage>
</organism>
<evidence type="ECO:0000313" key="9">
    <source>
        <dbReference type="EMBL" id="EME48165.1"/>
    </source>
</evidence>
<dbReference type="GO" id="GO:0045893">
    <property type="term" value="P:positive regulation of DNA-templated transcription"/>
    <property type="evidence" value="ECO:0007669"/>
    <property type="project" value="TreeGrafter"/>
</dbReference>
<dbReference type="PANTHER" id="PTHR46174">
    <property type="entry name" value="CXXC-TYPE ZINC FINGER PROTEIN 1"/>
    <property type="match status" value="1"/>
</dbReference>
<evidence type="ECO:0000256" key="7">
    <source>
        <dbReference type="SAM" id="MobiDB-lite"/>
    </source>
</evidence>
<dbReference type="Gene3D" id="3.30.40.10">
    <property type="entry name" value="Zinc/RING finger domain, C3HC4 (zinc finger)"/>
    <property type="match status" value="1"/>
</dbReference>
<dbReference type="PROSITE" id="PS01359">
    <property type="entry name" value="ZF_PHD_1"/>
    <property type="match status" value="1"/>
</dbReference>
<feature type="domain" description="PHD-type" evidence="8">
    <location>
        <begin position="225"/>
        <end position="279"/>
    </location>
</feature>
<dbReference type="InterPro" id="IPR011011">
    <property type="entry name" value="Znf_FYVE_PHD"/>
</dbReference>
<name>N1Q0M1_DOTSN</name>
<sequence>MSGESAQVEGAPPHRLRSRKRRALVERQAQASLKHNDAPQPPQKRLRRTQAYSDLEGSSRPRNSPIIPISIHQDDWLEGAVIKARKIINDKENAENFLQRVTAAQSAESLINSLISKRLGVFNLPPRLALSHKNKAQDLRSRYSSPTTAAVGERTSLETLHRKEKTGNLRSKYSSPSSINGEVATPDLLPSVEGSRLSSPSSNDTEELVDSTTSPQSLGDKQQGYLYCTCQRSFDPTLGDMVACDICDGWFHLPCVGQGQHEAAYFEEKSFYCPRCEAFAYQEIVLAEEEVLVDL</sequence>
<gene>
    <name evidence="9" type="ORF">DOTSEDRAFT_21871</name>
</gene>
<feature type="compositionally biased region" description="Basic and acidic residues" evidence="7">
    <location>
        <begin position="155"/>
        <end position="167"/>
    </location>
</feature>
<dbReference type="GO" id="GO:0048188">
    <property type="term" value="C:Set1C/COMPASS complex"/>
    <property type="evidence" value="ECO:0007669"/>
    <property type="project" value="InterPro"/>
</dbReference>
<dbReference type="STRING" id="675120.N1Q0M1"/>
<keyword evidence="3 6" id="KW-0863">Zinc-finger</keyword>
<evidence type="ECO:0000256" key="3">
    <source>
        <dbReference type="ARBA" id="ARBA00022771"/>
    </source>
</evidence>
<accession>N1Q0M1</accession>
<keyword evidence="10" id="KW-1185">Reference proteome</keyword>
<evidence type="ECO:0000256" key="2">
    <source>
        <dbReference type="ARBA" id="ARBA00022723"/>
    </source>
</evidence>